<keyword evidence="2" id="KW-1185">Reference proteome</keyword>
<organism evidence="1 2">
    <name type="scientific">Methylobacterium tarhaniae</name>
    <dbReference type="NCBI Taxonomy" id="1187852"/>
    <lineage>
        <taxon>Bacteria</taxon>
        <taxon>Pseudomonadati</taxon>
        <taxon>Pseudomonadota</taxon>
        <taxon>Alphaproteobacteria</taxon>
        <taxon>Hyphomicrobiales</taxon>
        <taxon>Methylobacteriaceae</taxon>
        <taxon>Methylobacterium</taxon>
    </lineage>
</organism>
<dbReference type="PATRIC" id="fig|1187852.3.peg.6522"/>
<evidence type="ECO:0000313" key="1">
    <source>
        <dbReference type="EMBL" id="KMO44810.1"/>
    </source>
</evidence>
<name>A0A0J6TBZ0_9HYPH</name>
<sequence length="75" mass="8243">MERPMEKPQIIRSTEGLPRLLSDAASRAAVDAALTPTQQANYKALRALVQDVARHRLPGATSEHSDFYDENGLPV</sequence>
<accession>A0A0J6TBZ0</accession>
<gene>
    <name evidence="1" type="ORF">VQ03_01395</name>
</gene>
<dbReference type="Proteomes" id="UP000036449">
    <property type="component" value="Unassembled WGS sequence"/>
</dbReference>
<dbReference type="EMBL" id="LABZ01000008">
    <property type="protein sequence ID" value="KMO44810.1"/>
    <property type="molecule type" value="Genomic_DNA"/>
</dbReference>
<evidence type="ECO:0000313" key="2">
    <source>
        <dbReference type="Proteomes" id="UP000036449"/>
    </source>
</evidence>
<reference evidence="1 2" key="1">
    <citation type="submission" date="2015-03" db="EMBL/GenBank/DDBJ databases">
        <title>Genome sequencing of Methylobacterium tarhaniae DSM 25844.</title>
        <authorList>
            <person name="Chaudhry V."/>
            <person name="Patil P.B."/>
        </authorList>
    </citation>
    <scope>NUCLEOTIDE SEQUENCE [LARGE SCALE GENOMIC DNA]</scope>
    <source>
        <strain evidence="1 2">DSM 25844</strain>
    </source>
</reference>
<proteinExistence type="predicted"/>
<protein>
    <submittedName>
        <fullName evidence="1">Uncharacterized protein</fullName>
    </submittedName>
</protein>
<comment type="caution">
    <text evidence="1">The sequence shown here is derived from an EMBL/GenBank/DDBJ whole genome shotgun (WGS) entry which is preliminary data.</text>
</comment>
<dbReference type="AlphaFoldDB" id="A0A0J6TBZ0"/>